<feature type="region of interest" description="Disordered" evidence="2">
    <location>
        <begin position="161"/>
        <end position="181"/>
    </location>
</feature>
<feature type="compositionally biased region" description="Low complexity" evidence="2">
    <location>
        <begin position="1"/>
        <end position="16"/>
    </location>
</feature>
<feature type="compositionally biased region" description="Basic and acidic residues" evidence="2">
    <location>
        <begin position="35"/>
        <end position="47"/>
    </location>
</feature>
<evidence type="ECO:0000256" key="2">
    <source>
        <dbReference type="SAM" id="MobiDB-lite"/>
    </source>
</evidence>
<evidence type="ECO:0000313" key="4">
    <source>
        <dbReference type="Proteomes" id="UP000811619"/>
    </source>
</evidence>
<feature type="compositionally biased region" description="Basic and acidic residues" evidence="2">
    <location>
        <begin position="387"/>
        <end position="403"/>
    </location>
</feature>
<dbReference type="PANTHER" id="PTHR42041:SF1">
    <property type="entry name" value="DNA ENDONUCLEASE ACTIVATOR CTP1 C-TERMINAL DOMAIN-CONTAINING PROTEIN"/>
    <property type="match status" value="1"/>
</dbReference>
<name>A0A8K0J7X4_9HYPO</name>
<feature type="region of interest" description="Disordered" evidence="2">
    <location>
        <begin position="232"/>
        <end position="288"/>
    </location>
</feature>
<feature type="compositionally biased region" description="Basic and acidic residues" evidence="2">
    <location>
        <begin position="446"/>
        <end position="461"/>
    </location>
</feature>
<feature type="region of interest" description="Disordered" evidence="2">
    <location>
        <begin position="333"/>
        <end position="477"/>
    </location>
</feature>
<protein>
    <submittedName>
        <fullName evidence="3">Uncharacterized protein</fullName>
    </submittedName>
</protein>
<organism evidence="3 4">
    <name type="scientific">Claviceps africana</name>
    <dbReference type="NCBI Taxonomy" id="83212"/>
    <lineage>
        <taxon>Eukaryota</taxon>
        <taxon>Fungi</taxon>
        <taxon>Dikarya</taxon>
        <taxon>Ascomycota</taxon>
        <taxon>Pezizomycotina</taxon>
        <taxon>Sordariomycetes</taxon>
        <taxon>Hypocreomycetidae</taxon>
        <taxon>Hypocreales</taxon>
        <taxon>Clavicipitaceae</taxon>
        <taxon>Claviceps</taxon>
    </lineage>
</organism>
<feature type="coiled-coil region" evidence="1">
    <location>
        <begin position="71"/>
        <end position="105"/>
    </location>
</feature>
<comment type="caution">
    <text evidence="3">The sequence shown here is derived from an EMBL/GenBank/DDBJ whole genome shotgun (WGS) entry which is preliminary data.</text>
</comment>
<feature type="compositionally biased region" description="Low complexity" evidence="2">
    <location>
        <begin position="707"/>
        <end position="737"/>
    </location>
</feature>
<gene>
    <name evidence="3" type="ORF">E4U42_004480</name>
</gene>
<feature type="compositionally biased region" description="Basic and acidic residues" evidence="2">
    <location>
        <begin position="341"/>
        <end position="369"/>
    </location>
</feature>
<dbReference type="Proteomes" id="UP000811619">
    <property type="component" value="Unassembled WGS sequence"/>
</dbReference>
<dbReference type="AlphaFoldDB" id="A0A8K0J7X4"/>
<feature type="compositionally biased region" description="Low complexity" evidence="2">
    <location>
        <begin position="404"/>
        <end position="415"/>
    </location>
</feature>
<feature type="compositionally biased region" description="Basic and acidic residues" evidence="2">
    <location>
        <begin position="168"/>
        <end position="181"/>
    </location>
</feature>
<sequence length="759" mass="83911">MDSGSSLSGSPAGGPLQPVTPERANRQDSIFSSLRSDRRESPVHDKVNQFNNLSIAMQSKQMERKTADAALKRAMLGREQAEAEVKRLRDEAHALRKEMEQGKERERKVGERLEAVMENYGRAKETHSHTQALWEKEIRRARKENFKSQSAIVKLQEELKAARASNKTMEESLQREKERSKVREQEAFTARYQIVGVQEQLEQALERVKLVEQERDAFKTAAKNEEVARVAAEGRLPLPASHDETDEFASPQKKEKNKNKNKNKNQLAAAGREGGPNGPRLSLSTMEIVSSAASEMEIEELSTQVLWEKQRADRAQEMVEFLQAECQMRLCSCSKTSSSRKGADAPQKRRRLSTEQEEQKRRRLSTEKEKEDEEDRGDQEKLGVMVVKEEAASPHSHRAESETSLRSSRLSRGRSPLCEELDERWSRPELALPAATESAAEPATEAQHEKEEQPPMGREADEEHAELSWTRSRKEPRRSTIFCRKEGIFRTVSEQEAAAFEAQQKAAVLLGEPAMDGDADADADADGVGQMLASTEAEPSPRTFARTPSVEPPAFALLGRQERNSLDFLLEDPRHDEGQSAALSLSSLRAVPVVADAEPARTSAAATRTGTVATIKTAHEAQRSLSPAESCVSRAHSTSTASFTVTTTTTVPLREESARSSSAFNERMRTPSHGSSASFDSTDPAMTPTMTREQALAQIRERRGRARSAAQAATASSGRKAMAVSSSAAAAAAAPTRPRGRPPRRDVSAPMVKATPRFK</sequence>
<dbReference type="PANTHER" id="PTHR42041">
    <property type="entry name" value="DNA ENDONUCLEASE ACTIVATOR CTP1 C-TERMINAL DOMAIN-CONTAINING PROTEIN"/>
    <property type="match status" value="1"/>
</dbReference>
<feature type="region of interest" description="Disordered" evidence="2">
    <location>
        <begin position="644"/>
        <end position="759"/>
    </location>
</feature>
<keyword evidence="1" id="KW-0175">Coiled coil</keyword>
<dbReference type="OrthoDB" id="4495335at2759"/>
<keyword evidence="4" id="KW-1185">Reference proteome</keyword>
<feature type="compositionally biased region" description="Low complexity" evidence="2">
    <location>
        <begin position="428"/>
        <end position="445"/>
    </location>
</feature>
<dbReference type="EMBL" id="SRPY01000396">
    <property type="protein sequence ID" value="KAG5925029.1"/>
    <property type="molecule type" value="Genomic_DNA"/>
</dbReference>
<evidence type="ECO:0000256" key="1">
    <source>
        <dbReference type="SAM" id="Coils"/>
    </source>
</evidence>
<feature type="region of interest" description="Disordered" evidence="2">
    <location>
        <begin position="1"/>
        <end position="47"/>
    </location>
</feature>
<reference evidence="3" key="1">
    <citation type="journal article" date="2020" name="bioRxiv">
        <title>Whole genome comparisons of ergot fungi reveals the divergence and evolution of species within the genus Claviceps are the result of varying mechanisms driving genome evolution and host range expansion.</title>
        <authorList>
            <person name="Wyka S.A."/>
            <person name="Mondo S.J."/>
            <person name="Liu M."/>
            <person name="Dettman J."/>
            <person name="Nalam V."/>
            <person name="Broders K.D."/>
        </authorList>
    </citation>
    <scope>NUCLEOTIDE SEQUENCE</scope>
    <source>
        <strain evidence="3">CCC 489</strain>
    </source>
</reference>
<feature type="compositionally biased region" description="Polar residues" evidence="2">
    <location>
        <begin position="672"/>
        <end position="681"/>
    </location>
</feature>
<accession>A0A8K0J7X4</accession>
<evidence type="ECO:0000313" key="3">
    <source>
        <dbReference type="EMBL" id="KAG5925029.1"/>
    </source>
</evidence>
<proteinExistence type="predicted"/>